<dbReference type="PANTHER" id="PTHR34659:SF1">
    <property type="entry name" value="PROTEIN EGT2"/>
    <property type="match status" value="1"/>
</dbReference>
<sequence>MMDLKFKGPNWVGNIYQKFEAICNEVDDIVKQDTIKYVENQMHTVGKSVKKLCSDLLPPLGHPVKHVAEDVVIKKNAIVSSKTRKILQENSFDATEKQSSTEPNIIDPVINQPSLVSSEHHLGDQLSSITSMDTLEESDSNLRMGKVDDILTNENSAVDDEEIARPILSKLTSPDGEEHFGVSSVGVFDHSNHKNRQPDLSEVALETSTYELEFESEQKSRRDNFSDEVECVSGVSNVMISTTEPNVMDPENQLSLVSSQYHLLEQLSSPTSKDTLEGSQSNLCMGKIDGILINEDSDANNEEFSIQVYAPILVESTSPGVTEHFTTSPIGVFDQSNDENRHADLSKVGPETSVHELEFESLQNWTLWDDYVDEIECVSGASNTTSEMSFSVVSAENTTEDIGLASFSRSNAKESLSENSPEMLTQEVMTCHNSVEGVGFVSDFSDVAHATSAHNVEFESQLNSAAWDAFADECVSGASNTNSEMVFSVVSGENTIEEIGLASFNSSNAMKPLRLSEDSAQKLSVEVLLSGNSSEVDGCVSDLSEVIPDTSAHGVDFEFQLSSPAWDDLADNIQCVSGASNATAEAAFSVVSGENAAVEIGLPSFSGSNAKEFLRITENSPQMSSLEATFCHSSGGKAGCVSDSSDGLPSSTLALTVSSKNEDEEVGLSSFSSVQSAAEGTSRNVETTPLTVPSGKQQVKICKSVQHEAVMSSSDTGCLDESSYDIAYCHMESIDLHDKVKIEESCVNVQDSVLHAISHRARKQRSYKKKIQDAFTSKKRLVKEYEQLAIWFGDVGLDSSQEATSESSQTHHAGDSEWELL</sequence>
<feature type="region of interest" description="Disordered" evidence="1">
    <location>
        <begin position="802"/>
        <end position="821"/>
    </location>
</feature>
<dbReference type="PANTHER" id="PTHR34659">
    <property type="entry name" value="BNAA05G11610D PROTEIN"/>
    <property type="match status" value="1"/>
</dbReference>
<name>A0AAW1XNA2_RUBAR</name>
<dbReference type="Proteomes" id="UP001457282">
    <property type="component" value="Unassembled WGS sequence"/>
</dbReference>
<dbReference type="AlphaFoldDB" id="A0AAW1XNA2"/>
<keyword evidence="3" id="KW-1185">Reference proteome</keyword>
<dbReference type="GO" id="GO:0006950">
    <property type="term" value="P:response to stress"/>
    <property type="evidence" value="ECO:0007669"/>
    <property type="project" value="TreeGrafter"/>
</dbReference>
<evidence type="ECO:0000256" key="1">
    <source>
        <dbReference type="SAM" id="MobiDB-lite"/>
    </source>
</evidence>
<comment type="caution">
    <text evidence="2">The sequence shown here is derived from an EMBL/GenBank/DDBJ whole genome shotgun (WGS) entry which is preliminary data.</text>
</comment>
<reference evidence="2 3" key="1">
    <citation type="journal article" date="2023" name="G3 (Bethesda)">
        <title>A chromosome-length genome assembly and annotation of blackberry (Rubus argutus, cv. 'Hillquist').</title>
        <authorList>
            <person name="Bruna T."/>
            <person name="Aryal R."/>
            <person name="Dudchenko O."/>
            <person name="Sargent D.J."/>
            <person name="Mead D."/>
            <person name="Buti M."/>
            <person name="Cavallini A."/>
            <person name="Hytonen T."/>
            <person name="Andres J."/>
            <person name="Pham M."/>
            <person name="Weisz D."/>
            <person name="Mascagni F."/>
            <person name="Usai G."/>
            <person name="Natali L."/>
            <person name="Bassil N."/>
            <person name="Fernandez G.E."/>
            <person name="Lomsadze A."/>
            <person name="Armour M."/>
            <person name="Olukolu B."/>
            <person name="Poorten T."/>
            <person name="Britton C."/>
            <person name="Davik J."/>
            <person name="Ashrafi H."/>
            <person name="Aiden E.L."/>
            <person name="Borodovsky M."/>
            <person name="Worthington M."/>
        </authorList>
    </citation>
    <scope>NUCLEOTIDE SEQUENCE [LARGE SCALE GENOMIC DNA]</scope>
    <source>
        <strain evidence="2">PI 553951</strain>
    </source>
</reference>
<dbReference type="GO" id="GO:0005776">
    <property type="term" value="C:autophagosome"/>
    <property type="evidence" value="ECO:0007669"/>
    <property type="project" value="TreeGrafter"/>
</dbReference>
<evidence type="ECO:0000313" key="3">
    <source>
        <dbReference type="Proteomes" id="UP001457282"/>
    </source>
</evidence>
<protein>
    <submittedName>
        <fullName evidence="2">Uncharacterized protein</fullName>
    </submittedName>
</protein>
<dbReference type="EMBL" id="JBEDUW010000003">
    <property type="protein sequence ID" value="KAK9937893.1"/>
    <property type="molecule type" value="Genomic_DNA"/>
</dbReference>
<proteinExistence type="predicted"/>
<organism evidence="2 3">
    <name type="scientific">Rubus argutus</name>
    <name type="common">Southern blackberry</name>
    <dbReference type="NCBI Taxonomy" id="59490"/>
    <lineage>
        <taxon>Eukaryota</taxon>
        <taxon>Viridiplantae</taxon>
        <taxon>Streptophyta</taxon>
        <taxon>Embryophyta</taxon>
        <taxon>Tracheophyta</taxon>
        <taxon>Spermatophyta</taxon>
        <taxon>Magnoliopsida</taxon>
        <taxon>eudicotyledons</taxon>
        <taxon>Gunneridae</taxon>
        <taxon>Pentapetalae</taxon>
        <taxon>rosids</taxon>
        <taxon>fabids</taxon>
        <taxon>Rosales</taxon>
        <taxon>Rosaceae</taxon>
        <taxon>Rosoideae</taxon>
        <taxon>Rosoideae incertae sedis</taxon>
        <taxon>Rubus</taxon>
    </lineage>
</organism>
<evidence type="ECO:0000313" key="2">
    <source>
        <dbReference type="EMBL" id="KAK9937893.1"/>
    </source>
</evidence>
<dbReference type="GO" id="GO:0061908">
    <property type="term" value="C:phagophore"/>
    <property type="evidence" value="ECO:0007669"/>
    <property type="project" value="TreeGrafter"/>
</dbReference>
<gene>
    <name evidence="2" type="ORF">M0R45_014660</name>
</gene>
<accession>A0AAW1XNA2</accession>
<dbReference type="InterPro" id="IPR053273">
    <property type="entry name" value="CST_Regulator"/>
</dbReference>